<dbReference type="EMBL" id="LFNG01000013">
    <property type="protein sequence ID" value="KMQ70757.1"/>
    <property type="molecule type" value="Genomic_DNA"/>
</dbReference>
<reference evidence="1 2" key="1">
    <citation type="journal article" date="2004" name="Int. J. Syst. Evol. Microbiol.">
        <title>Kaistella koreensis gen. nov., sp. nov., a novel member of the Chryseobacterium-Bergeyella-Riemerella branch.</title>
        <authorList>
            <person name="Kim M.K."/>
            <person name="Im W.T."/>
            <person name="Shin Y.K."/>
            <person name="Lim J.H."/>
            <person name="Kim S.H."/>
            <person name="Lee B.C."/>
            <person name="Park M.Y."/>
            <person name="Lee K.Y."/>
            <person name="Lee S.T."/>
        </authorList>
    </citation>
    <scope>NUCLEOTIDE SEQUENCE [LARGE SCALE GENOMIC DNA]</scope>
    <source>
        <strain evidence="1 2">CCUG 49689</strain>
    </source>
</reference>
<dbReference type="RefSeq" id="WP_048500018.1">
    <property type="nucleotide sequence ID" value="NZ_LFNG01000013.1"/>
</dbReference>
<comment type="caution">
    <text evidence="1">The sequence shown here is derived from an EMBL/GenBank/DDBJ whole genome shotgun (WGS) entry which is preliminary data.</text>
</comment>
<evidence type="ECO:0000313" key="1">
    <source>
        <dbReference type="EMBL" id="KMQ70757.1"/>
    </source>
</evidence>
<dbReference type="PATRIC" id="fig|1304281.5.peg.2286"/>
<dbReference type="AlphaFoldDB" id="A0A0J7IXN6"/>
<accession>A0A0J7IXN6</accession>
<evidence type="ECO:0000313" key="2">
    <source>
        <dbReference type="Proteomes" id="UP000035900"/>
    </source>
</evidence>
<protein>
    <submittedName>
        <fullName evidence="1">Uncharacterized protein</fullName>
    </submittedName>
</protein>
<keyword evidence="2" id="KW-1185">Reference proteome</keyword>
<dbReference type="Proteomes" id="UP000035900">
    <property type="component" value="Unassembled WGS sequence"/>
</dbReference>
<gene>
    <name evidence="1" type="ORF">ACM44_10610</name>
</gene>
<name>A0A0J7IXN6_9FLAO</name>
<sequence length="295" mass="33784">MKILDLFFILFFSICFSQENNIFERLSALNNNGKIWYNIDGYSVTSEKFKNTFDEKGLKKVFKKHQISESETKIKDDQISSNNLVVTKQQKISDDNFQINNYYFIENPDKTITVIWFIKNGKTDKETEEKLVNAIIENIIPNENFVPMQISSINFAGRRIELGNSCYWTFLNTVQCPYFGEMNWSVHKTLEDAKEAVDNQLKVTKSRKGGKVTSEEMVDIVFEGVPTKAKKVIYNFTGVPSALAAMSGGKSLTVYYVAENVRNKNVSAVMSFWNNDQINPETGLPPLLEKLIKLQ</sequence>
<dbReference type="OrthoDB" id="995555at2"/>
<organism evidence="1 2">
    <name type="scientific">Chryseobacterium koreense CCUG 49689</name>
    <dbReference type="NCBI Taxonomy" id="1304281"/>
    <lineage>
        <taxon>Bacteria</taxon>
        <taxon>Pseudomonadati</taxon>
        <taxon>Bacteroidota</taxon>
        <taxon>Flavobacteriia</taxon>
        <taxon>Flavobacteriales</taxon>
        <taxon>Weeksellaceae</taxon>
        <taxon>Chryseobacterium group</taxon>
        <taxon>Chryseobacterium</taxon>
    </lineage>
</organism>
<proteinExistence type="predicted"/>